<reference evidence="3" key="2">
    <citation type="submission" date="2021-04" db="EMBL/GenBank/DDBJ databases">
        <authorList>
            <person name="Gilroy R."/>
        </authorList>
    </citation>
    <scope>NUCLEOTIDE SEQUENCE</scope>
    <source>
        <strain evidence="3">ChiBcec8-13705</strain>
    </source>
</reference>
<dbReference type="InterPro" id="IPR050275">
    <property type="entry name" value="PGM_Phosphatase"/>
</dbReference>
<dbReference type="SUPFAM" id="SSF53254">
    <property type="entry name" value="Phosphoglycerate mutase-like"/>
    <property type="match status" value="1"/>
</dbReference>
<dbReference type="InterPro" id="IPR013078">
    <property type="entry name" value="His_Pase_superF_clade-1"/>
</dbReference>
<reference evidence="3" key="1">
    <citation type="journal article" date="2021" name="PeerJ">
        <title>Extensive microbial diversity within the chicken gut microbiome revealed by metagenomics and culture.</title>
        <authorList>
            <person name="Gilroy R."/>
            <person name="Ravi A."/>
            <person name="Getino M."/>
            <person name="Pursley I."/>
            <person name="Horton D.L."/>
            <person name="Alikhan N.F."/>
            <person name="Baker D."/>
            <person name="Gharbi K."/>
            <person name="Hall N."/>
            <person name="Watson M."/>
            <person name="Adriaenssens E.M."/>
            <person name="Foster-Nyarko E."/>
            <person name="Jarju S."/>
            <person name="Secka A."/>
            <person name="Antonio M."/>
            <person name="Oren A."/>
            <person name="Chaudhuri R.R."/>
            <person name="La Ragione R."/>
            <person name="Hildebrand F."/>
            <person name="Pallen M.J."/>
        </authorList>
    </citation>
    <scope>NUCLEOTIDE SEQUENCE</scope>
    <source>
        <strain evidence="3">ChiBcec8-13705</strain>
    </source>
</reference>
<dbReference type="GO" id="GO:0016791">
    <property type="term" value="F:phosphatase activity"/>
    <property type="evidence" value="ECO:0007669"/>
    <property type="project" value="TreeGrafter"/>
</dbReference>
<evidence type="ECO:0000313" key="4">
    <source>
        <dbReference type="Proteomes" id="UP000886803"/>
    </source>
</evidence>
<sequence length="178" mass="19771">MATTLYFTRHGETFWNVENKICGATDIGLTPRGRAQAEELGRTLRAEARRIDLVLASPLSRAAETARILAEAAGLPLRIEPRLTEQNFGIFEGTPRDGADFRAAKARFADRFGSGESMLMVAARVYPLLDELRADGRTCLLVAHNGIARVVHSYFHDMTNEAYAAFGIGNCELREYFF</sequence>
<organism evidence="3 4">
    <name type="scientific">Candidatus Gemmiger avicola</name>
    <dbReference type="NCBI Taxonomy" id="2838605"/>
    <lineage>
        <taxon>Bacteria</taxon>
        <taxon>Bacillati</taxon>
        <taxon>Bacillota</taxon>
        <taxon>Clostridia</taxon>
        <taxon>Eubacteriales</taxon>
        <taxon>Gemmiger</taxon>
    </lineage>
</organism>
<dbReference type="SMART" id="SM00855">
    <property type="entry name" value="PGAM"/>
    <property type="match status" value="1"/>
</dbReference>
<dbReference type="CDD" id="cd07067">
    <property type="entry name" value="HP_PGM_like"/>
    <property type="match status" value="1"/>
</dbReference>
<dbReference type="Pfam" id="PF00300">
    <property type="entry name" value="His_Phos_1"/>
    <property type="match status" value="1"/>
</dbReference>
<dbReference type="AlphaFoldDB" id="A0A9D2M6U4"/>
<gene>
    <name evidence="3" type="ORF">H9945_06650</name>
</gene>
<dbReference type="Proteomes" id="UP000886803">
    <property type="component" value="Unassembled WGS sequence"/>
</dbReference>
<dbReference type="PIRSF" id="PIRSF000709">
    <property type="entry name" value="6PFK_2-Ptase"/>
    <property type="match status" value="1"/>
</dbReference>
<dbReference type="PANTHER" id="PTHR48100">
    <property type="entry name" value="BROAD-SPECIFICITY PHOSPHATASE YOR283W-RELATED"/>
    <property type="match status" value="1"/>
</dbReference>
<feature type="active site" description="Tele-phosphohistidine intermediate" evidence="1">
    <location>
        <position position="10"/>
    </location>
</feature>
<evidence type="ECO:0000256" key="1">
    <source>
        <dbReference type="PIRSR" id="PIRSR613078-1"/>
    </source>
</evidence>
<name>A0A9D2M6U4_9FIRM</name>
<accession>A0A9D2M6U4</accession>
<dbReference type="PANTHER" id="PTHR48100:SF1">
    <property type="entry name" value="HISTIDINE PHOSPHATASE FAMILY PROTEIN-RELATED"/>
    <property type="match status" value="1"/>
</dbReference>
<proteinExistence type="predicted"/>
<evidence type="ECO:0000313" key="3">
    <source>
        <dbReference type="EMBL" id="HJB42162.1"/>
    </source>
</evidence>
<feature type="binding site" evidence="2">
    <location>
        <begin position="9"/>
        <end position="16"/>
    </location>
    <ligand>
        <name>substrate</name>
    </ligand>
</feature>
<dbReference type="GO" id="GO:0005737">
    <property type="term" value="C:cytoplasm"/>
    <property type="evidence" value="ECO:0007669"/>
    <property type="project" value="TreeGrafter"/>
</dbReference>
<dbReference type="Gene3D" id="3.40.50.1240">
    <property type="entry name" value="Phosphoglycerate mutase-like"/>
    <property type="match status" value="1"/>
</dbReference>
<protein>
    <submittedName>
        <fullName evidence="3">Histidine phosphatase family protein</fullName>
    </submittedName>
</protein>
<evidence type="ECO:0000256" key="2">
    <source>
        <dbReference type="PIRSR" id="PIRSR613078-2"/>
    </source>
</evidence>
<comment type="caution">
    <text evidence="3">The sequence shown here is derived from an EMBL/GenBank/DDBJ whole genome shotgun (WGS) entry which is preliminary data.</text>
</comment>
<dbReference type="InterPro" id="IPR029033">
    <property type="entry name" value="His_PPase_superfam"/>
</dbReference>
<feature type="active site" description="Proton donor/acceptor" evidence="1">
    <location>
        <position position="85"/>
    </location>
</feature>
<feature type="binding site" evidence="2">
    <location>
        <position position="61"/>
    </location>
    <ligand>
        <name>substrate</name>
    </ligand>
</feature>
<dbReference type="EMBL" id="DWYG01000111">
    <property type="protein sequence ID" value="HJB42162.1"/>
    <property type="molecule type" value="Genomic_DNA"/>
</dbReference>